<dbReference type="PANTHER" id="PTHR17204">
    <property type="entry name" value="PRE-MRNA PROCESSING PROTEIN PRP39-RELATED"/>
    <property type="match status" value="1"/>
</dbReference>
<dbReference type="PROSITE" id="PS00435">
    <property type="entry name" value="PEROXIDASE_1"/>
    <property type="match status" value="1"/>
</dbReference>
<dbReference type="FunFam" id="1.10.520.10:FF:000005">
    <property type="entry name" value="Cytochrome c peroxidase"/>
    <property type="match status" value="1"/>
</dbReference>
<evidence type="ECO:0000259" key="15">
    <source>
        <dbReference type="PROSITE" id="PS50873"/>
    </source>
</evidence>
<reference evidence="16" key="1">
    <citation type="journal article" date="2023" name="Mol. Phylogenet. Evol.">
        <title>Genome-scale phylogeny and comparative genomics of the fungal order Sordariales.</title>
        <authorList>
            <person name="Hensen N."/>
            <person name="Bonometti L."/>
            <person name="Westerberg I."/>
            <person name="Brannstrom I.O."/>
            <person name="Guillou S."/>
            <person name="Cros-Aarteil S."/>
            <person name="Calhoun S."/>
            <person name="Haridas S."/>
            <person name="Kuo A."/>
            <person name="Mondo S."/>
            <person name="Pangilinan J."/>
            <person name="Riley R."/>
            <person name="LaButti K."/>
            <person name="Andreopoulos B."/>
            <person name="Lipzen A."/>
            <person name="Chen C."/>
            <person name="Yan M."/>
            <person name="Daum C."/>
            <person name="Ng V."/>
            <person name="Clum A."/>
            <person name="Steindorff A."/>
            <person name="Ohm R.A."/>
            <person name="Martin F."/>
            <person name="Silar P."/>
            <person name="Natvig D.O."/>
            <person name="Lalanne C."/>
            <person name="Gautier V."/>
            <person name="Ament-Velasquez S.L."/>
            <person name="Kruys A."/>
            <person name="Hutchinson M.I."/>
            <person name="Powell A.J."/>
            <person name="Barry K."/>
            <person name="Miller A.N."/>
            <person name="Grigoriev I.V."/>
            <person name="Debuchy R."/>
            <person name="Gladieux P."/>
            <person name="Hiltunen Thoren M."/>
            <person name="Johannesson H."/>
        </authorList>
    </citation>
    <scope>NUCLEOTIDE SEQUENCE</scope>
    <source>
        <strain evidence="16">CBS 103.79</strain>
    </source>
</reference>
<evidence type="ECO:0000256" key="2">
    <source>
        <dbReference type="ARBA" id="ARBA00004123"/>
    </source>
</evidence>
<dbReference type="InterPro" id="IPR019794">
    <property type="entry name" value="Peroxidases_AS"/>
</dbReference>
<evidence type="ECO:0000256" key="10">
    <source>
        <dbReference type="ARBA" id="ARBA00023004"/>
    </source>
</evidence>
<dbReference type="InterPro" id="IPR019793">
    <property type="entry name" value="Peroxidases_heam-ligand_BS"/>
</dbReference>
<keyword evidence="12" id="KW-0539">Nucleus</keyword>
<dbReference type="GO" id="GO:0000243">
    <property type="term" value="C:commitment complex"/>
    <property type="evidence" value="ECO:0007669"/>
    <property type="project" value="TreeGrafter"/>
</dbReference>
<protein>
    <recommendedName>
        <fullName evidence="14">Peroxidase</fullName>
        <ecNumber evidence="14">1.11.1.-</ecNumber>
    </recommendedName>
</protein>
<dbReference type="Gene3D" id="1.10.420.10">
    <property type="entry name" value="Peroxidase, domain 2"/>
    <property type="match status" value="1"/>
</dbReference>
<dbReference type="GO" id="GO:0030627">
    <property type="term" value="F:pre-mRNA 5'-splice site binding"/>
    <property type="evidence" value="ECO:0007669"/>
    <property type="project" value="TreeGrafter"/>
</dbReference>
<keyword evidence="7" id="KW-0479">Metal-binding</keyword>
<evidence type="ECO:0000256" key="4">
    <source>
        <dbReference type="ARBA" id="ARBA00022559"/>
    </source>
</evidence>
<dbReference type="GO" id="GO:0046872">
    <property type="term" value="F:metal ion binding"/>
    <property type="evidence" value="ECO:0007669"/>
    <property type="project" value="UniProtKB-UniRule"/>
</dbReference>
<feature type="domain" description="Plant heme peroxidase family profile" evidence="15">
    <location>
        <begin position="768"/>
        <end position="957"/>
    </location>
</feature>
<dbReference type="PANTHER" id="PTHR17204:SF5">
    <property type="entry name" value="PRE-MRNA-PROCESSING FACTOR 39"/>
    <property type="match status" value="1"/>
</dbReference>
<dbReference type="PRINTS" id="PR00458">
    <property type="entry name" value="PEROXIDASE"/>
</dbReference>
<dbReference type="GO" id="GO:0006979">
    <property type="term" value="P:response to oxidative stress"/>
    <property type="evidence" value="ECO:0007669"/>
    <property type="project" value="InterPro"/>
</dbReference>
<dbReference type="EC" id="1.11.1.-" evidence="14"/>
<dbReference type="FunFam" id="1.10.420.10:FF:000009">
    <property type="entry name" value="Ascorbate peroxidase"/>
    <property type="match status" value="1"/>
</dbReference>
<dbReference type="InterPro" id="IPR011990">
    <property type="entry name" value="TPR-like_helical_dom_sf"/>
</dbReference>
<dbReference type="SUPFAM" id="SSF48452">
    <property type="entry name" value="TPR-like"/>
    <property type="match status" value="1"/>
</dbReference>
<evidence type="ECO:0000313" key="16">
    <source>
        <dbReference type="EMBL" id="KAK3898371.1"/>
    </source>
</evidence>
<reference evidence="16" key="2">
    <citation type="submission" date="2023-05" db="EMBL/GenBank/DDBJ databases">
        <authorList>
            <consortium name="Lawrence Berkeley National Laboratory"/>
            <person name="Steindorff A."/>
            <person name="Hensen N."/>
            <person name="Bonometti L."/>
            <person name="Westerberg I."/>
            <person name="Brannstrom I.O."/>
            <person name="Guillou S."/>
            <person name="Cros-Aarteil S."/>
            <person name="Calhoun S."/>
            <person name="Haridas S."/>
            <person name="Kuo A."/>
            <person name="Mondo S."/>
            <person name="Pangilinan J."/>
            <person name="Riley R."/>
            <person name="Labutti K."/>
            <person name="Andreopoulos B."/>
            <person name="Lipzen A."/>
            <person name="Chen C."/>
            <person name="Yanf M."/>
            <person name="Daum C."/>
            <person name="Ng V."/>
            <person name="Clum A."/>
            <person name="Ohm R."/>
            <person name="Martin F."/>
            <person name="Silar P."/>
            <person name="Natvig D."/>
            <person name="Lalanne C."/>
            <person name="Gautier V."/>
            <person name="Ament-Velasquez S.L."/>
            <person name="Kruys A."/>
            <person name="Hutchinson M.I."/>
            <person name="Powell A.J."/>
            <person name="Barry K."/>
            <person name="Miller A.N."/>
            <person name="Grigoriev I.V."/>
            <person name="Debuchy R."/>
            <person name="Gladieux P."/>
            <person name="Thoren M.H."/>
            <person name="Johannesson H."/>
        </authorList>
    </citation>
    <scope>NUCLEOTIDE SEQUENCE</scope>
    <source>
        <strain evidence="16">CBS 103.79</strain>
    </source>
</reference>
<evidence type="ECO:0000256" key="14">
    <source>
        <dbReference type="RuleBase" id="RU363051"/>
    </source>
</evidence>
<keyword evidence="17" id="KW-1185">Reference proteome</keyword>
<dbReference type="InterPro" id="IPR010255">
    <property type="entry name" value="Haem_peroxidase_sf"/>
</dbReference>
<evidence type="ECO:0000256" key="8">
    <source>
        <dbReference type="ARBA" id="ARBA00022737"/>
    </source>
</evidence>
<dbReference type="SUPFAM" id="SSF48113">
    <property type="entry name" value="Heme-dependent peroxidases"/>
    <property type="match status" value="1"/>
</dbReference>
<keyword evidence="8" id="KW-0677">Repeat</keyword>
<dbReference type="Gene3D" id="1.10.520.10">
    <property type="match status" value="1"/>
</dbReference>
<dbReference type="CDD" id="cd00691">
    <property type="entry name" value="ascorbate_peroxidase"/>
    <property type="match status" value="1"/>
</dbReference>
<dbReference type="AlphaFoldDB" id="A0AAN6RQF8"/>
<dbReference type="Pfam" id="PF00141">
    <property type="entry name" value="peroxidase"/>
    <property type="match status" value="1"/>
</dbReference>
<dbReference type="InterPro" id="IPR002016">
    <property type="entry name" value="Haem_peroxidase"/>
</dbReference>
<dbReference type="GO" id="GO:0000395">
    <property type="term" value="P:mRNA 5'-splice site recognition"/>
    <property type="evidence" value="ECO:0007669"/>
    <property type="project" value="TreeGrafter"/>
</dbReference>
<dbReference type="EMBL" id="MU855948">
    <property type="protein sequence ID" value="KAK3898371.1"/>
    <property type="molecule type" value="Genomic_DNA"/>
</dbReference>
<dbReference type="Pfam" id="PF23240">
    <property type="entry name" value="HAT_PRP39_N"/>
    <property type="match status" value="1"/>
</dbReference>
<dbReference type="PROSITE" id="PS50873">
    <property type="entry name" value="PEROXIDASE_4"/>
    <property type="match status" value="1"/>
</dbReference>
<sequence length="957" mass="109071">MGDFSNFGGNDEENAEIRRLNAEVDADPDNFEHWEKLIRACEGLEGGLNRNSSPQALAALRDSYDRFLLKFPLLFGYWKKYADLEFNISGPESAEMVYERGCASITNSVDLWTEYCSFKMETTHTPYLVRELFERAASHIGLDFLSHPFWDKYLEYETRQEAHDKIFAILNRVIHIPMHQYARYFERFRQLAHTRPLTELVPADELARYRANVDAEAAQFGAQKPELEVERDIRALIDASFYEIFQTTQGETNKRWTYEAEMKRPYFHVTALEHHQLINWRKYLDFEEAEGDYQRIVFLYERCLVTCALYEEMWLRYARWMAAQNNKGEEVRNIYLRAATLYVPISRPGIRLQWAYFEEMCGRVDIARDIHAAILMKLPDCVEAVVSWANLQRRQSGLDAAIEVYKGQLDSPAVDIFTKAALVTEWAFLLWKVKGSVDEARTAFITNVEWYADSRQFWQKWLEFELEQPTNAEVETQHAERVKNVLAEMRAKSRLSPAIKQELGQVYMNYLQQRGGKAAMKEFLLVDRELFGPQSVSFITKAKQSKDGAGTAELDEATRGKAERRFYSYYEFVCNSVGSKFPLACLSHESSQASASFPRAGGMASATRTFARALRTSARPAFTAAPRVAFRQGGRRYYSSEPAAKQGGSSVWLWVAGAAAAGGAGWFFLNQGPATPKVFVPKFEDYQAVYNEIANRLDENGEYDDGSYGPVLLRLAWHASGTFDKATGTGGSNGATMRFAPESAHGANAGLKAARDFLEPVKAKFPWITYSDLWILGGVCAVQEMLGPVVPYRAGRQDKDVAACTPDGRLPDAAQAQDHLRNIFYRMGFNDQEIVALAGAHALGRCHTDRSGYDGPWTFSPTVLTNDYFRLLLDEKWQWKKWNGPKQYEDKGTKTLMMLPADMALVQDKKFKEWVQKYAADNDLFFKDFSAVVNKLFELGVPFPEGTETWTFKPVNA</sequence>
<dbReference type="FunFam" id="1.25.40.10:FF:000451">
    <property type="entry name" value="mRNA splicing protein (Prp39), putative"/>
    <property type="match status" value="1"/>
</dbReference>
<dbReference type="SMART" id="SM00386">
    <property type="entry name" value="HAT"/>
    <property type="match status" value="8"/>
</dbReference>
<evidence type="ECO:0000313" key="17">
    <source>
        <dbReference type="Proteomes" id="UP001303889"/>
    </source>
</evidence>
<keyword evidence="10" id="KW-0408">Iron</keyword>
<comment type="similarity">
    <text evidence="13">Belongs to the PRP39 family.</text>
</comment>
<evidence type="ECO:0000256" key="1">
    <source>
        <dbReference type="ARBA" id="ARBA00003917"/>
    </source>
</evidence>
<evidence type="ECO:0000256" key="12">
    <source>
        <dbReference type="ARBA" id="ARBA00023242"/>
    </source>
</evidence>
<comment type="subcellular location">
    <subcellularLocation>
        <location evidence="2">Nucleus</location>
    </subcellularLocation>
</comment>
<dbReference type="InterPro" id="IPR059164">
    <property type="entry name" value="HAT_PRP39_C"/>
</dbReference>
<accession>A0AAN6RQF8</accession>
<keyword evidence="5" id="KW-0349">Heme</keyword>
<dbReference type="GO" id="GO:0004601">
    <property type="term" value="F:peroxidase activity"/>
    <property type="evidence" value="ECO:0007669"/>
    <property type="project" value="UniProtKB-KW"/>
</dbReference>
<evidence type="ECO:0000256" key="3">
    <source>
        <dbReference type="ARBA" id="ARBA00005997"/>
    </source>
</evidence>
<dbReference type="InterPro" id="IPR002207">
    <property type="entry name" value="Peroxidase_I"/>
</dbReference>
<evidence type="ECO:0000256" key="9">
    <source>
        <dbReference type="ARBA" id="ARBA00023002"/>
    </source>
</evidence>
<evidence type="ECO:0000256" key="11">
    <source>
        <dbReference type="ARBA" id="ARBA00023187"/>
    </source>
</evidence>
<dbReference type="Proteomes" id="UP001303889">
    <property type="component" value="Unassembled WGS sequence"/>
</dbReference>
<dbReference type="GO" id="GO:0005685">
    <property type="term" value="C:U1 snRNP"/>
    <property type="evidence" value="ECO:0007669"/>
    <property type="project" value="TreeGrafter"/>
</dbReference>
<keyword evidence="6" id="KW-0507">mRNA processing</keyword>
<keyword evidence="9 14" id="KW-0560">Oxidoreductase</keyword>
<evidence type="ECO:0000256" key="13">
    <source>
        <dbReference type="ARBA" id="ARBA00038019"/>
    </source>
</evidence>
<comment type="caution">
    <text evidence="16">The sequence shown here is derived from an EMBL/GenBank/DDBJ whole genome shotgun (WGS) entry which is preliminary data.</text>
</comment>
<keyword evidence="11" id="KW-0508">mRNA splicing</keyword>
<evidence type="ECO:0000256" key="6">
    <source>
        <dbReference type="ARBA" id="ARBA00022664"/>
    </source>
</evidence>
<dbReference type="GO" id="GO:0071004">
    <property type="term" value="C:U2-type prespliceosome"/>
    <property type="evidence" value="ECO:0007669"/>
    <property type="project" value="TreeGrafter"/>
</dbReference>
<evidence type="ECO:0000256" key="5">
    <source>
        <dbReference type="ARBA" id="ARBA00022617"/>
    </source>
</evidence>
<organism evidence="16 17">
    <name type="scientific">Staphylotrichum tortipilum</name>
    <dbReference type="NCBI Taxonomy" id="2831512"/>
    <lineage>
        <taxon>Eukaryota</taxon>
        <taxon>Fungi</taxon>
        <taxon>Dikarya</taxon>
        <taxon>Ascomycota</taxon>
        <taxon>Pezizomycotina</taxon>
        <taxon>Sordariomycetes</taxon>
        <taxon>Sordariomycetidae</taxon>
        <taxon>Sordariales</taxon>
        <taxon>Chaetomiaceae</taxon>
        <taxon>Staphylotrichum</taxon>
    </lineage>
</organism>
<dbReference type="PROSITE" id="PS00436">
    <property type="entry name" value="PEROXIDASE_2"/>
    <property type="match status" value="1"/>
</dbReference>
<comment type="similarity">
    <text evidence="3">Belongs to the peroxidase family. Cytochrome c peroxidase subfamily.</text>
</comment>
<evidence type="ECO:0000256" key="7">
    <source>
        <dbReference type="ARBA" id="ARBA00022723"/>
    </source>
</evidence>
<proteinExistence type="inferred from homology"/>
<dbReference type="Pfam" id="PF23241">
    <property type="entry name" value="HAT_PRP39_C"/>
    <property type="match status" value="1"/>
</dbReference>
<dbReference type="FunFam" id="1.25.40.10:FF:000064">
    <property type="entry name" value="Putative pre-mrna-processing factor 39"/>
    <property type="match status" value="1"/>
</dbReference>
<dbReference type="PRINTS" id="PR00459">
    <property type="entry name" value="ASPEROXIDASE"/>
</dbReference>
<gene>
    <name evidence="16" type="ORF">C8A05DRAFT_47289</name>
</gene>
<dbReference type="InterPro" id="IPR003107">
    <property type="entry name" value="HAT"/>
</dbReference>
<comment type="function">
    <text evidence="1">Destroys radicals which are normally produced within the cells and which are toxic to biological systems.</text>
</comment>
<dbReference type="GO" id="GO:0020037">
    <property type="term" value="F:heme binding"/>
    <property type="evidence" value="ECO:0007669"/>
    <property type="project" value="UniProtKB-UniRule"/>
</dbReference>
<keyword evidence="4 14" id="KW-0575">Peroxidase</keyword>
<dbReference type="Gene3D" id="1.25.40.10">
    <property type="entry name" value="Tetratricopeptide repeat domain"/>
    <property type="match status" value="2"/>
</dbReference>
<name>A0AAN6RQF8_9PEZI</name>